<evidence type="ECO:0000313" key="3">
    <source>
        <dbReference type="Proteomes" id="UP000326799"/>
    </source>
</evidence>
<accession>A0A5N6EBW8</accession>
<dbReference type="AlphaFoldDB" id="A0A5N6EBW8"/>
<keyword evidence="1" id="KW-1133">Transmembrane helix</keyword>
<organism evidence="2 3">
    <name type="scientific">Aspergillus novoparasiticus</name>
    <dbReference type="NCBI Taxonomy" id="986946"/>
    <lineage>
        <taxon>Eukaryota</taxon>
        <taxon>Fungi</taxon>
        <taxon>Dikarya</taxon>
        <taxon>Ascomycota</taxon>
        <taxon>Pezizomycotina</taxon>
        <taxon>Eurotiomycetes</taxon>
        <taxon>Eurotiomycetidae</taxon>
        <taxon>Eurotiales</taxon>
        <taxon>Aspergillaceae</taxon>
        <taxon>Aspergillus</taxon>
        <taxon>Aspergillus subgen. Circumdati</taxon>
    </lineage>
</organism>
<evidence type="ECO:0000256" key="1">
    <source>
        <dbReference type="SAM" id="Phobius"/>
    </source>
</evidence>
<keyword evidence="1" id="KW-0472">Membrane</keyword>
<keyword evidence="3" id="KW-1185">Reference proteome</keyword>
<gene>
    <name evidence="2" type="ORF">BDV33DRAFT_208899</name>
</gene>
<sequence>MASNAYASLLWQASFTAVNGLPHGISAFNSSAPSALVSLGRSEFVTAYSNALAPSLYSANVPSPSASSTVIPGSPQTKYLSLMNWSKMCGGTVFQSSAYIAGCGIFACLCTKQSIIVQTSFSGSPEFPPILSLFLLRLVYSFFHISQLILYLILQGPLHVVGYRDAILNCKMYGTIPQSVLCRYVDSVPFTENPGKPWIGIRLLRESLHVLVVVVRLFGYRDA</sequence>
<evidence type="ECO:0000313" key="2">
    <source>
        <dbReference type="EMBL" id="KAB8214839.1"/>
    </source>
</evidence>
<reference evidence="2 3" key="1">
    <citation type="submission" date="2019-04" db="EMBL/GenBank/DDBJ databases">
        <title>Fungal friends and foes A comparative genomics study of 23 Aspergillus species from section Flavi.</title>
        <authorList>
            <consortium name="DOE Joint Genome Institute"/>
            <person name="Kjaerbolling I."/>
            <person name="Vesth T.C."/>
            <person name="Frisvad J.C."/>
            <person name="Nybo J.L."/>
            <person name="Theobald S."/>
            <person name="Kildgaard S."/>
            <person name="Petersen T.I."/>
            <person name="Kuo A."/>
            <person name="Sato A."/>
            <person name="Lyhne E.K."/>
            <person name="Kogle M.E."/>
            <person name="Wiebenga A."/>
            <person name="Kun R.S."/>
            <person name="Lubbers R.J."/>
            <person name="Makela M.R."/>
            <person name="Barry K."/>
            <person name="Chovatia M."/>
            <person name="Clum A."/>
            <person name="Daum C."/>
            <person name="Haridas S."/>
            <person name="He G."/>
            <person name="LaButti K."/>
            <person name="Lipzen A."/>
            <person name="Mondo S."/>
            <person name="Pangilinan J."/>
            <person name="Riley R."/>
            <person name="Salamov A."/>
            <person name="Simmons B.A."/>
            <person name="Magnuson J.K."/>
            <person name="Henrissat B."/>
            <person name="Mortensen U.H."/>
            <person name="Larsen T.O."/>
            <person name="De vries R.P."/>
            <person name="Grigoriev I.V."/>
            <person name="Machida M."/>
            <person name="Baker S.E."/>
            <person name="Andersen M.R."/>
        </authorList>
    </citation>
    <scope>NUCLEOTIDE SEQUENCE [LARGE SCALE GENOMIC DNA]</scope>
    <source>
        <strain evidence="2 3">CBS 126849</strain>
    </source>
</reference>
<dbReference type="Proteomes" id="UP000326799">
    <property type="component" value="Unassembled WGS sequence"/>
</dbReference>
<keyword evidence="1" id="KW-0812">Transmembrane</keyword>
<protein>
    <submittedName>
        <fullName evidence="2">Uncharacterized protein</fullName>
    </submittedName>
</protein>
<proteinExistence type="predicted"/>
<dbReference type="EMBL" id="ML733520">
    <property type="protein sequence ID" value="KAB8214839.1"/>
    <property type="molecule type" value="Genomic_DNA"/>
</dbReference>
<feature type="transmembrane region" description="Helical" evidence="1">
    <location>
        <begin position="130"/>
        <end position="154"/>
    </location>
</feature>
<name>A0A5N6EBW8_9EURO</name>